<dbReference type="AlphaFoldDB" id="A0A165JUB6"/>
<evidence type="ECO:0000313" key="1">
    <source>
        <dbReference type="EMBL" id="KZV95345.1"/>
    </source>
</evidence>
<reference evidence="1 2" key="1">
    <citation type="journal article" date="2016" name="Mol. Biol. Evol.">
        <title>Comparative Genomics of Early-Diverging Mushroom-Forming Fungi Provides Insights into the Origins of Lignocellulose Decay Capabilities.</title>
        <authorList>
            <person name="Nagy L.G."/>
            <person name="Riley R."/>
            <person name="Tritt A."/>
            <person name="Adam C."/>
            <person name="Daum C."/>
            <person name="Floudas D."/>
            <person name="Sun H."/>
            <person name="Yadav J.S."/>
            <person name="Pangilinan J."/>
            <person name="Larsson K.H."/>
            <person name="Matsuura K."/>
            <person name="Barry K."/>
            <person name="Labutti K."/>
            <person name="Kuo R."/>
            <person name="Ohm R.A."/>
            <person name="Bhattacharya S.S."/>
            <person name="Shirouzu T."/>
            <person name="Yoshinaga Y."/>
            <person name="Martin F.M."/>
            <person name="Grigoriev I.V."/>
            <person name="Hibbett D.S."/>
        </authorList>
    </citation>
    <scope>NUCLEOTIDE SEQUENCE [LARGE SCALE GENOMIC DNA]</scope>
    <source>
        <strain evidence="1 2">HHB12029</strain>
    </source>
</reference>
<name>A0A165JUB6_EXIGL</name>
<gene>
    <name evidence="1" type="ORF">EXIGLDRAFT_834355</name>
</gene>
<proteinExistence type="predicted"/>
<dbReference type="EMBL" id="KV425958">
    <property type="protein sequence ID" value="KZV95345.1"/>
    <property type="molecule type" value="Genomic_DNA"/>
</dbReference>
<protein>
    <submittedName>
        <fullName evidence="1">Uncharacterized protein</fullName>
    </submittedName>
</protein>
<evidence type="ECO:0000313" key="2">
    <source>
        <dbReference type="Proteomes" id="UP000077266"/>
    </source>
</evidence>
<dbReference type="Proteomes" id="UP000077266">
    <property type="component" value="Unassembled WGS sequence"/>
</dbReference>
<sequence>MATTGPLFLLHPQPGFSSPWQLIAESLPELSRLGDEHAVLDLGDTLASHLCSYTRLGLPGAEGMIAELSLHEWGVPLLKSLMSMPLRNEYGKVGVYLDAVAHCIELDRNWWPSLLAQVELLEDGYRNNEVKIFARELDAKIRRGKLRACKTCLPRRTTPLAVGGSAEDEV</sequence>
<dbReference type="InParanoid" id="A0A165JUB6"/>
<organism evidence="1 2">
    <name type="scientific">Exidia glandulosa HHB12029</name>
    <dbReference type="NCBI Taxonomy" id="1314781"/>
    <lineage>
        <taxon>Eukaryota</taxon>
        <taxon>Fungi</taxon>
        <taxon>Dikarya</taxon>
        <taxon>Basidiomycota</taxon>
        <taxon>Agaricomycotina</taxon>
        <taxon>Agaricomycetes</taxon>
        <taxon>Auriculariales</taxon>
        <taxon>Exidiaceae</taxon>
        <taxon>Exidia</taxon>
    </lineage>
</organism>
<keyword evidence="2" id="KW-1185">Reference proteome</keyword>
<accession>A0A165JUB6</accession>